<accession>A0ABS2IQE5</accession>
<protein>
    <recommendedName>
        <fullName evidence="2">Thoeris protein ThsA Macro domain-containing protein</fullName>
    </recommendedName>
</protein>
<evidence type="ECO:0000313" key="4">
    <source>
        <dbReference type="Proteomes" id="UP001518872"/>
    </source>
</evidence>
<keyword evidence="4" id="KW-1185">Reference proteome</keyword>
<dbReference type="EMBL" id="JAFEUC010000001">
    <property type="protein sequence ID" value="MBM7075419.1"/>
    <property type="molecule type" value="Genomic_DNA"/>
</dbReference>
<comment type="caution">
    <text evidence="3">The sequence shown here is derived from an EMBL/GenBank/DDBJ whole genome shotgun (WGS) entry which is preliminary data.</text>
</comment>
<reference evidence="3 4" key="1">
    <citation type="submission" date="2021-02" db="EMBL/GenBank/DDBJ databases">
        <authorList>
            <person name="Ra J.-S."/>
        </authorList>
    </citation>
    <scope>NUCLEOTIDE SEQUENCE [LARGE SCALE GENOMIC DNA]</scope>
    <source>
        <strain evidence="3 4">MMS20-R1-14</strain>
    </source>
</reference>
<evidence type="ECO:0000313" key="3">
    <source>
        <dbReference type="EMBL" id="MBM7075419.1"/>
    </source>
</evidence>
<keyword evidence="1" id="KW-1133">Transmembrane helix</keyword>
<dbReference type="Proteomes" id="UP001518872">
    <property type="component" value="Unassembled WGS sequence"/>
</dbReference>
<name>A0ABS2IQE5_9ACTN</name>
<dbReference type="Pfam" id="PF20016">
    <property type="entry name" value="ThsA_Macro"/>
    <property type="match status" value="1"/>
</dbReference>
<feature type="transmembrane region" description="Helical" evidence="1">
    <location>
        <begin position="45"/>
        <end position="64"/>
    </location>
</feature>
<dbReference type="RefSeq" id="WP_204923477.1">
    <property type="nucleotide sequence ID" value="NZ_JAFEUC010000001.1"/>
</dbReference>
<evidence type="ECO:0000259" key="2">
    <source>
        <dbReference type="Pfam" id="PF20016"/>
    </source>
</evidence>
<gene>
    <name evidence="3" type="ORF">JQX11_03470</name>
</gene>
<sequence length="285" mass="31526">MRWLLTMRGMRRVAAHAFAGFASAALLLQTYQAIWNRSIYPRRELMVAFVVVVAAVAYGVARAWPPTPVRRRLTHPDCSIRIIAGDLFDQTRSHLVVGFTDTFDTDTGDDRIINRGSVQGQFLTRIYDDDRARLDMDLDAALAGVAPVGVLTRQEKPLGKTTRYPVGTVATLGTPQRLFFCVGYSAMSPDLVAQSGPDELWHSLGRLWAEAHRRGQRGGIAMAVVGAGLARVDAVQRPTLIKLILLSFVAASRQRVISRELSIVVPPAEFAELDRLELQEFLDSL</sequence>
<organism evidence="3 4">
    <name type="scientific">Micromonospora humida</name>
    <dbReference type="NCBI Taxonomy" id="2809018"/>
    <lineage>
        <taxon>Bacteria</taxon>
        <taxon>Bacillati</taxon>
        <taxon>Actinomycetota</taxon>
        <taxon>Actinomycetes</taxon>
        <taxon>Micromonosporales</taxon>
        <taxon>Micromonosporaceae</taxon>
        <taxon>Micromonospora</taxon>
    </lineage>
</organism>
<evidence type="ECO:0000256" key="1">
    <source>
        <dbReference type="SAM" id="Phobius"/>
    </source>
</evidence>
<dbReference type="InterPro" id="IPR045535">
    <property type="entry name" value="ThsA_Macro"/>
</dbReference>
<feature type="domain" description="Thoeris protein ThsA Macro" evidence="2">
    <location>
        <begin position="80"/>
        <end position="265"/>
    </location>
</feature>
<proteinExistence type="predicted"/>
<keyword evidence="1" id="KW-0812">Transmembrane</keyword>
<keyword evidence="1" id="KW-0472">Membrane</keyword>